<name>A0ABR2WM97_9FUNG</name>
<keyword evidence="2" id="KW-1185">Reference proteome</keyword>
<protein>
    <submittedName>
        <fullName evidence="1">Uncharacterized protein</fullName>
    </submittedName>
</protein>
<accession>A0ABR2WM97</accession>
<sequence length="104" mass="12240">MWLIALHMFVTEGRSQFKWDNIQQYPIDDLSKDKAQAWEQISIAAINDEDVHGHAIKSVRAMKKLAEAYPEDEEIWRRGSWKVTNLVKIHDDWNLSFDSEPIDK</sequence>
<dbReference type="Proteomes" id="UP001479436">
    <property type="component" value="Unassembled WGS sequence"/>
</dbReference>
<gene>
    <name evidence="1" type="ORF">K7432_011470</name>
</gene>
<reference evidence="1 2" key="1">
    <citation type="submission" date="2023-04" db="EMBL/GenBank/DDBJ databases">
        <title>Genome of Basidiobolus ranarum AG-B5.</title>
        <authorList>
            <person name="Stajich J.E."/>
            <person name="Carter-House D."/>
            <person name="Gryganskyi A."/>
        </authorList>
    </citation>
    <scope>NUCLEOTIDE SEQUENCE [LARGE SCALE GENOMIC DNA]</scope>
    <source>
        <strain evidence="1 2">AG-B5</strain>
    </source>
</reference>
<organism evidence="1 2">
    <name type="scientific">Basidiobolus ranarum</name>
    <dbReference type="NCBI Taxonomy" id="34480"/>
    <lineage>
        <taxon>Eukaryota</taxon>
        <taxon>Fungi</taxon>
        <taxon>Fungi incertae sedis</taxon>
        <taxon>Zoopagomycota</taxon>
        <taxon>Entomophthoromycotina</taxon>
        <taxon>Basidiobolomycetes</taxon>
        <taxon>Basidiobolales</taxon>
        <taxon>Basidiobolaceae</taxon>
        <taxon>Basidiobolus</taxon>
    </lineage>
</organism>
<evidence type="ECO:0000313" key="2">
    <source>
        <dbReference type="Proteomes" id="UP001479436"/>
    </source>
</evidence>
<evidence type="ECO:0000313" key="1">
    <source>
        <dbReference type="EMBL" id="KAK9762617.1"/>
    </source>
</evidence>
<comment type="caution">
    <text evidence="1">The sequence shown here is derived from an EMBL/GenBank/DDBJ whole genome shotgun (WGS) entry which is preliminary data.</text>
</comment>
<dbReference type="EMBL" id="JASJQH010000889">
    <property type="protein sequence ID" value="KAK9762617.1"/>
    <property type="molecule type" value="Genomic_DNA"/>
</dbReference>
<proteinExistence type="predicted"/>